<reference evidence="9 10" key="2">
    <citation type="journal article" date="2008" name="Bioinformatics">
        <title>Assembly reconciliation.</title>
        <authorList>
            <person name="Zimin A.V."/>
            <person name="Smith D.R."/>
            <person name="Sutton G."/>
            <person name="Yorke J.A."/>
        </authorList>
    </citation>
    <scope>NUCLEOTIDE SEQUENCE [LARGE SCALE GENOMIC DNA]</scope>
    <source>
        <strain evidence="9 10">TSC#14021-0224.01</strain>
    </source>
</reference>
<dbReference type="EMBL" id="CH954181">
    <property type="protein sequence ID" value="EDV49574.1"/>
    <property type="molecule type" value="Genomic_DNA"/>
</dbReference>
<dbReference type="PhylomeDB" id="B3NZK1"/>
<keyword evidence="2" id="KW-0540">Nuclease</keyword>
<dbReference type="SUPFAM" id="SSF54060">
    <property type="entry name" value="His-Me finger endonucleases"/>
    <property type="match status" value="1"/>
</dbReference>
<dbReference type="PANTHER" id="PTHR13966">
    <property type="entry name" value="ENDONUCLEASE RELATED"/>
    <property type="match status" value="1"/>
</dbReference>
<gene>
    <name evidence="9" type="primary">Dere\GG17836</name>
    <name evidence="9" type="ORF">Dere_GG17836</name>
</gene>
<proteinExistence type="inferred from homology"/>
<dbReference type="AlphaFoldDB" id="B3NZK1"/>
<reference evidence="9 10" key="1">
    <citation type="journal article" date="2007" name="Nature">
        <title>Evolution of genes and genomes on the Drosophila phylogeny.</title>
        <authorList>
            <consortium name="Drosophila 12 Genomes Consortium"/>
            <person name="Clark A.G."/>
            <person name="Eisen M.B."/>
            <person name="Smith D.R."/>
            <person name="Bergman C.M."/>
            <person name="Oliver B."/>
            <person name="Markow T.A."/>
            <person name="Kaufman T.C."/>
            <person name="Kellis M."/>
            <person name="Gelbart W."/>
            <person name="Iyer V.N."/>
            <person name="Pollard D.A."/>
            <person name="Sackton T.B."/>
            <person name="Larracuente A.M."/>
            <person name="Singh N.D."/>
            <person name="Abad J.P."/>
            <person name="Abt D.N."/>
            <person name="Adryan B."/>
            <person name="Aguade M."/>
            <person name="Akashi H."/>
            <person name="Anderson W.W."/>
            <person name="Aquadro C.F."/>
            <person name="Ardell D.H."/>
            <person name="Arguello R."/>
            <person name="Artieri C.G."/>
            <person name="Barbash D.A."/>
            <person name="Barker D."/>
            <person name="Barsanti P."/>
            <person name="Batterham P."/>
            <person name="Batzoglou S."/>
            <person name="Begun D."/>
            <person name="Bhutkar A."/>
            <person name="Blanco E."/>
            <person name="Bosak S.A."/>
            <person name="Bradley R.K."/>
            <person name="Brand A.D."/>
            <person name="Brent M.R."/>
            <person name="Brooks A.N."/>
            <person name="Brown R.H."/>
            <person name="Butlin R.K."/>
            <person name="Caggese C."/>
            <person name="Calvi B.R."/>
            <person name="Bernardo de Carvalho A."/>
            <person name="Caspi A."/>
            <person name="Castrezana S."/>
            <person name="Celniker S.E."/>
            <person name="Chang J.L."/>
            <person name="Chapple C."/>
            <person name="Chatterji S."/>
            <person name="Chinwalla A."/>
            <person name="Civetta A."/>
            <person name="Clifton S.W."/>
            <person name="Comeron J.M."/>
            <person name="Costello J.C."/>
            <person name="Coyne J.A."/>
            <person name="Daub J."/>
            <person name="David R.G."/>
            <person name="Delcher A.L."/>
            <person name="Delehaunty K."/>
            <person name="Do C.B."/>
            <person name="Ebling H."/>
            <person name="Edwards K."/>
            <person name="Eickbush T."/>
            <person name="Evans J.D."/>
            <person name="Filipski A."/>
            <person name="Findeiss S."/>
            <person name="Freyhult E."/>
            <person name="Fulton L."/>
            <person name="Fulton R."/>
            <person name="Garcia A.C."/>
            <person name="Gardiner A."/>
            <person name="Garfield D.A."/>
            <person name="Garvin B.E."/>
            <person name="Gibson G."/>
            <person name="Gilbert D."/>
            <person name="Gnerre S."/>
            <person name="Godfrey J."/>
            <person name="Good R."/>
            <person name="Gotea V."/>
            <person name="Gravely B."/>
            <person name="Greenberg A.J."/>
            <person name="Griffiths-Jones S."/>
            <person name="Gross S."/>
            <person name="Guigo R."/>
            <person name="Gustafson E.A."/>
            <person name="Haerty W."/>
            <person name="Hahn M.W."/>
            <person name="Halligan D.L."/>
            <person name="Halpern A.L."/>
            <person name="Halter G.M."/>
            <person name="Han M.V."/>
            <person name="Heger A."/>
            <person name="Hillier L."/>
            <person name="Hinrichs A.S."/>
            <person name="Holmes I."/>
            <person name="Hoskins R.A."/>
            <person name="Hubisz M.J."/>
            <person name="Hultmark D."/>
            <person name="Huntley M.A."/>
            <person name="Jaffe D.B."/>
            <person name="Jagadeeshan S."/>
            <person name="Jeck W.R."/>
            <person name="Johnson J."/>
            <person name="Jones C.D."/>
            <person name="Jordan W.C."/>
            <person name="Karpen G.H."/>
            <person name="Kataoka E."/>
            <person name="Keightley P.D."/>
            <person name="Kheradpour P."/>
            <person name="Kirkness E.F."/>
            <person name="Koerich L.B."/>
            <person name="Kristiansen K."/>
            <person name="Kudrna D."/>
            <person name="Kulathinal R.J."/>
            <person name="Kumar S."/>
            <person name="Kwok R."/>
            <person name="Lander E."/>
            <person name="Langley C.H."/>
            <person name="Lapoint R."/>
            <person name="Lazzaro B.P."/>
            <person name="Lee S.J."/>
            <person name="Levesque L."/>
            <person name="Li R."/>
            <person name="Lin C.F."/>
            <person name="Lin M.F."/>
            <person name="Lindblad-Toh K."/>
            <person name="Llopart A."/>
            <person name="Long M."/>
            <person name="Low L."/>
            <person name="Lozovsky E."/>
            <person name="Lu J."/>
            <person name="Luo M."/>
            <person name="Machado C.A."/>
            <person name="Makalowski W."/>
            <person name="Marzo M."/>
            <person name="Matsuda M."/>
            <person name="Matzkin L."/>
            <person name="McAllister B."/>
            <person name="McBride C.S."/>
            <person name="McKernan B."/>
            <person name="McKernan K."/>
            <person name="Mendez-Lago M."/>
            <person name="Minx P."/>
            <person name="Mollenhauer M.U."/>
            <person name="Montooth K."/>
            <person name="Mount S.M."/>
            <person name="Mu X."/>
            <person name="Myers E."/>
            <person name="Negre B."/>
            <person name="Newfeld S."/>
            <person name="Nielsen R."/>
            <person name="Noor M.A."/>
            <person name="O'Grady P."/>
            <person name="Pachter L."/>
            <person name="Papaceit M."/>
            <person name="Parisi M.J."/>
            <person name="Parisi M."/>
            <person name="Parts L."/>
            <person name="Pedersen J.S."/>
            <person name="Pesole G."/>
            <person name="Phillippy A.M."/>
            <person name="Ponting C.P."/>
            <person name="Pop M."/>
            <person name="Porcelli D."/>
            <person name="Powell J.R."/>
            <person name="Prohaska S."/>
            <person name="Pruitt K."/>
            <person name="Puig M."/>
            <person name="Quesneville H."/>
            <person name="Ram K.R."/>
            <person name="Rand D."/>
            <person name="Rasmussen M.D."/>
            <person name="Reed L.K."/>
            <person name="Reenan R."/>
            <person name="Reily A."/>
            <person name="Remington K.A."/>
            <person name="Rieger T.T."/>
            <person name="Ritchie M.G."/>
            <person name="Robin C."/>
            <person name="Rogers Y.H."/>
            <person name="Rohde C."/>
            <person name="Rozas J."/>
            <person name="Rubenfield M.J."/>
            <person name="Ruiz A."/>
            <person name="Russo S."/>
            <person name="Salzberg S.L."/>
            <person name="Sanchez-Gracia A."/>
            <person name="Saranga D.J."/>
            <person name="Sato H."/>
            <person name="Schaeffer S.W."/>
            <person name="Schatz M.C."/>
            <person name="Schlenke T."/>
            <person name="Schwartz R."/>
            <person name="Segarra C."/>
            <person name="Singh R.S."/>
            <person name="Sirot L."/>
            <person name="Sirota M."/>
            <person name="Sisneros N.B."/>
            <person name="Smith C.D."/>
            <person name="Smith T.F."/>
            <person name="Spieth J."/>
            <person name="Stage D.E."/>
            <person name="Stark A."/>
            <person name="Stephan W."/>
            <person name="Strausberg R.L."/>
            <person name="Strempel S."/>
            <person name="Sturgill D."/>
            <person name="Sutton G."/>
            <person name="Sutton G.G."/>
            <person name="Tao W."/>
            <person name="Teichmann S."/>
            <person name="Tobari Y.N."/>
            <person name="Tomimura Y."/>
            <person name="Tsolas J.M."/>
            <person name="Valente V.L."/>
            <person name="Venter E."/>
            <person name="Venter J.C."/>
            <person name="Vicario S."/>
            <person name="Vieira F.G."/>
            <person name="Vilella A.J."/>
            <person name="Villasante A."/>
            <person name="Walenz B."/>
            <person name="Wang J."/>
            <person name="Wasserman M."/>
            <person name="Watts T."/>
            <person name="Wilson D."/>
            <person name="Wilson R.K."/>
            <person name="Wing R.A."/>
            <person name="Wolfner M.F."/>
            <person name="Wong A."/>
            <person name="Wong G.K."/>
            <person name="Wu C.I."/>
            <person name="Wu G."/>
            <person name="Yamamoto D."/>
            <person name="Yang H.P."/>
            <person name="Yang S.P."/>
            <person name="Yorke J.A."/>
            <person name="Yoshida K."/>
            <person name="Zdobnov E."/>
            <person name="Zhang P."/>
            <person name="Zhang Y."/>
            <person name="Zimin A.V."/>
            <person name="Baldwin J."/>
            <person name="Abdouelleil A."/>
            <person name="Abdulkadir J."/>
            <person name="Abebe A."/>
            <person name="Abera B."/>
            <person name="Abreu J."/>
            <person name="Acer S.C."/>
            <person name="Aftuck L."/>
            <person name="Alexander A."/>
            <person name="An P."/>
            <person name="Anderson E."/>
            <person name="Anderson S."/>
            <person name="Arachi H."/>
            <person name="Azer M."/>
            <person name="Bachantsang P."/>
            <person name="Barry A."/>
            <person name="Bayul T."/>
            <person name="Berlin A."/>
            <person name="Bessette D."/>
            <person name="Bloom T."/>
            <person name="Blye J."/>
            <person name="Boguslavskiy L."/>
            <person name="Bonnet C."/>
            <person name="Boukhgalter B."/>
            <person name="Bourzgui I."/>
            <person name="Brown A."/>
            <person name="Cahill P."/>
            <person name="Channer S."/>
            <person name="Cheshatsang Y."/>
            <person name="Chuda L."/>
            <person name="Citroen M."/>
            <person name="Collymore A."/>
            <person name="Cooke P."/>
            <person name="Costello M."/>
            <person name="D'Aco K."/>
            <person name="Daza R."/>
            <person name="De Haan G."/>
            <person name="DeGray S."/>
            <person name="DeMaso C."/>
            <person name="Dhargay N."/>
            <person name="Dooley K."/>
            <person name="Dooley E."/>
            <person name="Doricent M."/>
            <person name="Dorje P."/>
            <person name="Dorjee K."/>
            <person name="Dupes A."/>
            <person name="Elong R."/>
            <person name="Falk J."/>
            <person name="Farina A."/>
            <person name="Faro S."/>
            <person name="Ferguson D."/>
            <person name="Fisher S."/>
            <person name="Foley C.D."/>
            <person name="Franke A."/>
            <person name="Friedrich D."/>
            <person name="Gadbois L."/>
            <person name="Gearin G."/>
            <person name="Gearin C.R."/>
            <person name="Giannoukos G."/>
            <person name="Goode T."/>
            <person name="Graham J."/>
            <person name="Grandbois E."/>
            <person name="Grewal S."/>
            <person name="Gyaltsen K."/>
            <person name="Hafez N."/>
            <person name="Hagos B."/>
            <person name="Hall J."/>
            <person name="Henson C."/>
            <person name="Hollinger A."/>
            <person name="Honan T."/>
            <person name="Huard M.D."/>
            <person name="Hughes L."/>
            <person name="Hurhula B."/>
            <person name="Husby M.E."/>
            <person name="Kamat A."/>
            <person name="Kanga B."/>
            <person name="Kashin S."/>
            <person name="Khazanovich D."/>
            <person name="Kisner P."/>
            <person name="Lance K."/>
            <person name="Lara M."/>
            <person name="Lee W."/>
            <person name="Lennon N."/>
            <person name="Letendre F."/>
            <person name="LeVine R."/>
            <person name="Lipovsky A."/>
            <person name="Liu X."/>
            <person name="Liu J."/>
            <person name="Liu S."/>
            <person name="Lokyitsang T."/>
            <person name="Lokyitsang Y."/>
            <person name="Lubonja R."/>
            <person name="Lui A."/>
            <person name="MacDonald P."/>
            <person name="Magnisalis V."/>
            <person name="Maru K."/>
            <person name="Matthews C."/>
            <person name="McCusker W."/>
            <person name="McDonough S."/>
            <person name="Mehta T."/>
            <person name="Meldrim J."/>
            <person name="Meneus L."/>
            <person name="Mihai O."/>
            <person name="Mihalev A."/>
            <person name="Mihova T."/>
            <person name="Mittelman R."/>
            <person name="Mlenga V."/>
            <person name="Montmayeur A."/>
            <person name="Mulrain L."/>
            <person name="Navidi A."/>
            <person name="Naylor J."/>
            <person name="Negash T."/>
            <person name="Nguyen T."/>
            <person name="Nguyen N."/>
            <person name="Nicol R."/>
            <person name="Norbu C."/>
            <person name="Norbu N."/>
            <person name="Novod N."/>
            <person name="O'Neill B."/>
            <person name="Osman S."/>
            <person name="Markiewicz E."/>
            <person name="Oyono O.L."/>
            <person name="Patti C."/>
            <person name="Phunkhang P."/>
            <person name="Pierre F."/>
            <person name="Priest M."/>
            <person name="Raghuraman S."/>
            <person name="Rege F."/>
            <person name="Reyes R."/>
            <person name="Rise C."/>
            <person name="Rogov P."/>
            <person name="Ross K."/>
            <person name="Ryan E."/>
            <person name="Settipalli S."/>
            <person name="Shea T."/>
            <person name="Sherpa N."/>
            <person name="Shi L."/>
            <person name="Shih D."/>
            <person name="Sparrow T."/>
            <person name="Spaulding J."/>
            <person name="Stalker J."/>
            <person name="Stange-Thomann N."/>
            <person name="Stavropoulos S."/>
            <person name="Stone C."/>
            <person name="Strader C."/>
            <person name="Tesfaye S."/>
            <person name="Thomson T."/>
            <person name="Thoulutsang Y."/>
            <person name="Thoulutsang D."/>
            <person name="Topham K."/>
            <person name="Topping I."/>
            <person name="Tsamla T."/>
            <person name="Vassiliev H."/>
            <person name="Vo A."/>
            <person name="Wangchuk T."/>
            <person name="Wangdi T."/>
            <person name="Weiand M."/>
            <person name="Wilkinson J."/>
            <person name="Wilson A."/>
            <person name="Yadav S."/>
            <person name="Young G."/>
            <person name="Yu Q."/>
            <person name="Zembek L."/>
            <person name="Zhong D."/>
            <person name="Zimmer A."/>
            <person name="Zwirko Z."/>
            <person name="Jaffe D.B."/>
            <person name="Alvarez P."/>
            <person name="Brockman W."/>
            <person name="Butler J."/>
            <person name="Chin C."/>
            <person name="Gnerre S."/>
            <person name="Grabherr M."/>
            <person name="Kleber M."/>
            <person name="Mauceli E."/>
            <person name="MacCallum I."/>
        </authorList>
    </citation>
    <scope>NUCLEOTIDE SEQUENCE [LARGE SCALE GENOMIC DNA]</scope>
    <source>
        <strain evidence="9 10">TSC#14021-0224.01</strain>
    </source>
</reference>
<accession>B3NZK1</accession>
<evidence type="ECO:0000256" key="2">
    <source>
        <dbReference type="ARBA" id="ARBA00022722"/>
    </source>
</evidence>
<keyword evidence="6" id="KW-0812">Transmembrane</keyword>
<evidence type="ECO:0000259" key="8">
    <source>
        <dbReference type="SMART" id="SM00892"/>
    </source>
</evidence>
<sequence length="379" mass="43384">MSTYVAVALCAISGVSCFILGAIVQQHISFRKIKSVMVNDPYVYQCRRQIFRALAMFGDSSKKSTTSAETEQSKSGGEEHGSSKGFSEGQDPGSVSIFDHFVLWSRTKTHKAMSYMTFLVGPDGNPHEKLELVAGIMKYGFPGMDDIHVYKNFVLSYDRRNRIAHWVCEHVRDECLISRDQKTLNKPNAYIADSTIPTTFSANMRDFKNTDWVGGHLASPQNYKCDVLMFLETYKFSNIVPINRGLKNHIWFRLENYVREMALEYGSVHVYTGPMFMPQRITFRNWSVRYHVMGMNTVAVPTHFFKIIIRENTCNSDLPIMEGYVVPNAYLDNDMDLRSFLSDIRDIEHFAGLKFCDGQQRDPIDLPVRGPSMTDFQDE</sequence>
<keyword evidence="3" id="KW-0378">Hydrolase</keyword>
<evidence type="ECO:0000256" key="6">
    <source>
        <dbReference type="SAM" id="Phobius"/>
    </source>
</evidence>
<dbReference type="HOGENOM" id="CLU_055174_0_1_1"/>
<feature type="domain" description="DNA/RNA non-specific endonuclease/pyrophosphatase/phosphodiesterase" evidence="8">
    <location>
        <begin position="149"/>
        <end position="362"/>
    </location>
</feature>
<dbReference type="Pfam" id="PF01223">
    <property type="entry name" value="Endonuclease_NS"/>
    <property type="match status" value="1"/>
</dbReference>
<comment type="similarity">
    <text evidence="1">Belongs to the DNA/RNA non-specific endonuclease family.</text>
</comment>
<evidence type="ECO:0000259" key="7">
    <source>
        <dbReference type="SMART" id="SM00477"/>
    </source>
</evidence>
<dbReference type="OMA" id="NWAIRHQ"/>
<evidence type="ECO:0000256" key="5">
    <source>
        <dbReference type="SAM" id="MobiDB-lite"/>
    </source>
</evidence>
<feature type="transmembrane region" description="Helical" evidence="6">
    <location>
        <begin position="6"/>
        <end position="24"/>
    </location>
</feature>
<feature type="compositionally biased region" description="Low complexity" evidence="5">
    <location>
        <begin position="63"/>
        <end position="75"/>
    </location>
</feature>
<dbReference type="PANTHER" id="PTHR13966:SF5">
    <property type="entry name" value="ENDONUCLEASE G, MITOCHONDRIAL"/>
    <property type="match status" value="1"/>
</dbReference>
<dbReference type="GO" id="GO:0000014">
    <property type="term" value="F:single-stranded DNA endodeoxyribonuclease activity"/>
    <property type="evidence" value="ECO:0007669"/>
    <property type="project" value="TreeGrafter"/>
</dbReference>
<dbReference type="InterPro" id="IPR044925">
    <property type="entry name" value="His-Me_finger_sf"/>
</dbReference>
<keyword evidence="6" id="KW-0472">Membrane</keyword>
<dbReference type="GO" id="GO:0003676">
    <property type="term" value="F:nucleic acid binding"/>
    <property type="evidence" value="ECO:0007669"/>
    <property type="project" value="InterPro"/>
</dbReference>
<dbReference type="OrthoDB" id="5418055at2759"/>
<dbReference type="KEGG" id="der:6551901"/>
<evidence type="ECO:0000313" key="10">
    <source>
        <dbReference type="Proteomes" id="UP000008711"/>
    </source>
</evidence>
<dbReference type="GO" id="GO:0005634">
    <property type="term" value="C:nucleus"/>
    <property type="evidence" value="ECO:0007669"/>
    <property type="project" value="TreeGrafter"/>
</dbReference>
<dbReference type="eggNOG" id="KOG3721">
    <property type="taxonomic scope" value="Eukaryota"/>
</dbReference>
<keyword evidence="3" id="KW-0255">Endonuclease</keyword>
<dbReference type="GO" id="GO:0004521">
    <property type="term" value="F:RNA endonuclease activity"/>
    <property type="evidence" value="ECO:0007669"/>
    <property type="project" value="TreeGrafter"/>
</dbReference>
<dbReference type="InterPro" id="IPR001604">
    <property type="entry name" value="Endo_G_ENPP1-like_dom"/>
</dbReference>
<evidence type="ECO:0000256" key="4">
    <source>
        <dbReference type="PIRSR" id="PIRSR640255-1"/>
    </source>
</evidence>
<protein>
    <submittedName>
        <fullName evidence="9">GG17836</fullName>
    </submittedName>
</protein>
<dbReference type="GO" id="GO:0006309">
    <property type="term" value="P:apoptotic DNA fragmentation"/>
    <property type="evidence" value="ECO:0007669"/>
    <property type="project" value="TreeGrafter"/>
</dbReference>
<evidence type="ECO:0000256" key="3">
    <source>
        <dbReference type="ARBA" id="ARBA00022759"/>
    </source>
</evidence>
<dbReference type="InterPro" id="IPR040255">
    <property type="entry name" value="Non-specific_endonuclease"/>
</dbReference>
<dbReference type="InterPro" id="IPR020821">
    <property type="entry name" value="ENPP1-3/EXOG-like_nuc-like"/>
</dbReference>
<keyword evidence="6" id="KW-1133">Transmembrane helix</keyword>
<name>B3NZK1_DROER</name>
<feature type="region of interest" description="Disordered" evidence="5">
    <location>
        <begin position="63"/>
        <end position="91"/>
    </location>
</feature>
<dbReference type="Proteomes" id="UP000008711">
    <property type="component" value="Unassembled WGS sequence"/>
</dbReference>
<keyword evidence="10" id="KW-1185">Reference proteome</keyword>
<feature type="domain" description="ENPP1-3/EXOG-like endonuclease/phosphodiesterase" evidence="7">
    <location>
        <begin position="150"/>
        <end position="362"/>
    </location>
</feature>
<dbReference type="Gene3D" id="3.40.570.10">
    <property type="entry name" value="Extracellular Endonuclease, subunit A"/>
    <property type="match status" value="1"/>
</dbReference>
<organism evidence="9 10">
    <name type="scientific">Drosophila erecta</name>
    <name type="common">Fruit fly</name>
    <dbReference type="NCBI Taxonomy" id="7220"/>
    <lineage>
        <taxon>Eukaryota</taxon>
        <taxon>Metazoa</taxon>
        <taxon>Ecdysozoa</taxon>
        <taxon>Arthropoda</taxon>
        <taxon>Hexapoda</taxon>
        <taxon>Insecta</taxon>
        <taxon>Pterygota</taxon>
        <taxon>Neoptera</taxon>
        <taxon>Endopterygota</taxon>
        <taxon>Diptera</taxon>
        <taxon>Brachycera</taxon>
        <taxon>Muscomorpha</taxon>
        <taxon>Ephydroidea</taxon>
        <taxon>Drosophilidae</taxon>
        <taxon>Drosophila</taxon>
        <taxon>Sophophora</taxon>
    </lineage>
</organism>
<dbReference type="SMART" id="SM00892">
    <property type="entry name" value="Endonuclease_NS"/>
    <property type="match status" value="1"/>
</dbReference>
<dbReference type="GO" id="GO:0005743">
    <property type="term" value="C:mitochondrial inner membrane"/>
    <property type="evidence" value="ECO:0007669"/>
    <property type="project" value="TreeGrafter"/>
</dbReference>
<dbReference type="InterPro" id="IPR044929">
    <property type="entry name" value="DNA/RNA_non-sp_Endonuclease_sf"/>
</dbReference>
<evidence type="ECO:0000256" key="1">
    <source>
        <dbReference type="ARBA" id="ARBA00010052"/>
    </source>
</evidence>
<dbReference type="GO" id="GO:0046872">
    <property type="term" value="F:metal ion binding"/>
    <property type="evidence" value="ECO:0007669"/>
    <property type="project" value="InterPro"/>
</dbReference>
<feature type="active site" description="Proton acceptor" evidence="4">
    <location>
        <position position="216"/>
    </location>
</feature>
<evidence type="ECO:0000313" key="9">
    <source>
        <dbReference type="EMBL" id="EDV49574.1"/>
    </source>
</evidence>
<dbReference type="SMART" id="SM00477">
    <property type="entry name" value="NUC"/>
    <property type="match status" value="1"/>
</dbReference>